<dbReference type="InterPro" id="IPR025668">
    <property type="entry name" value="Tnp_DDE_dom"/>
</dbReference>
<dbReference type="KEGG" id="sdeo:D0436_24190"/>
<keyword evidence="2" id="KW-0614">Plasmid</keyword>
<evidence type="ECO:0000313" key="2">
    <source>
        <dbReference type="EMBL" id="QWY79297.1"/>
    </source>
</evidence>
<geneLocation type="plasmid" evidence="2 3">
    <name>pNi1-3</name>
</geneLocation>
<proteinExistence type="predicted"/>
<name>A0A8F3IKF8_9GAMM</name>
<dbReference type="RefSeq" id="WP_014610914.1">
    <property type="nucleotide sequence ID" value="NZ_CP076856.1"/>
</dbReference>
<dbReference type="Proteomes" id="UP000321124">
    <property type="component" value="Plasmid pNi1-3"/>
</dbReference>
<feature type="domain" description="Transposase DDE" evidence="1">
    <location>
        <begin position="20"/>
        <end position="130"/>
    </location>
</feature>
<dbReference type="AlphaFoldDB" id="A0A8F3IKF8"/>
<dbReference type="EMBL" id="CP076856">
    <property type="protein sequence ID" value="QWY79297.1"/>
    <property type="molecule type" value="Genomic_DNA"/>
</dbReference>
<protein>
    <submittedName>
        <fullName evidence="2">IS5-like element ISSpu16 family transposase</fullName>
    </submittedName>
</protein>
<dbReference type="InterPro" id="IPR053172">
    <property type="entry name" value="Tn903_transposase"/>
</dbReference>
<reference evidence="2" key="1">
    <citation type="submission" date="2021-06" db="EMBL/GenBank/DDBJ databases">
        <title>The First Complete Genome Sequence of Species Shewanella decolorationis, from a Bioremediation Competent Strain Ni1-3.</title>
        <authorList>
            <person name="Wang Y."/>
            <person name="Cai X."/>
            <person name="Mao Y."/>
        </authorList>
    </citation>
    <scope>NUCLEOTIDE SEQUENCE</scope>
    <source>
        <plasmid evidence="2">pNi1-3</plasmid>
    </source>
</reference>
<accession>A0A8F3IKF8</accession>
<evidence type="ECO:0000313" key="3">
    <source>
        <dbReference type="Proteomes" id="UP000321124"/>
    </source>
</evidence>
<dbReference type="PANTHER" id="PTHR34631">
    <property type="match status" value="1"/>
</dbReference>
<dbReference type="Pfam" id="PF13737">
    <property type="entry name" value="DDE_Tnp_1_5"/>
    <property type="match status" value="1"/>
</dbReference>
<dbReference type="NCBIfam" id="NF033579">
    <property type="entry name" value="transpos_IS5_2"/>
    <property type="match status" value="1"/>
</dbReference>
<sequence>MGKSKSRITNWPEYNKALTNRGSLTFWIDEQALNLWCHTEHHGGRGRGFQYSDTAIETALMLKGLFNLPLRALEGFLNSVFSLMSLQLTSPGYSCISKRAKTVKVNYRPPCRGAIAHLVVDATGLKVYGEGEWKMRKHGKEKRRTWRKLHLAIDAATHEVIAAEVSLESVADSEVLPTLLNPLRRKVKQVSADGAYDTKKCHKLLKRRGCKPTIPPRKNAGYWEEGHPRNEAVSALKSDELKQWKQENDYHQRSLSETAMYRYKQLISPKLSLRDYNGQVGEALAGVKVMNKVIGLGMPIRQRVN</sequence>
<dbReference type="PANTHER" id="PTHR34631:SF3">
    <property type="entry name" value="ISSOD12 TRANSPOSASE TNPA_ISSOD12"/>
    <property type="match status" value="1"/>
</dbReference>
<dbReference type="InterPro" id="IPR053520">
    <property type="entry name" value="Transposase_Tn903"/>
</dbReference>
<gene>
    <name evidence="2" type="ORF">D0436_24190</name>
</gene>
<organism evidence="2 3">
    <name type="scientific">Shewanella decolorationis</name>
    <dbReference type="NCBI Taxonomy" id="256839"/>
    <lineage>
        <taxon>Bacteria</taxon>
        <taxon>Pseudomonadati</taxon>
        <taxon>Pseudomonadota</taxon>
        <taxon>Gammaproteobacteria</taxon>
        <taxon>Alteromonadales</taxon>
        <taxon>Shewanellaceae</taxon>
        <taxon>Shewanella</taxon>
    </lineage>
</organism>
<evidence type="ECO:0000259" key="1">
    <source>
        <dbReference type="Pfam" id="PF13737"/>
    </source>
</evidence>